<organism evidence="8 9">
    <name type="scientific">Fibrobacter intestinalis</name>
    <dbReference type="NCBI Taxonomy" id="28122"/>
    <lineage>
        <taxon>Bacteria</taxon>
        <taxon>Pseudomonadati</taxon>
        <taxon>Fibrobacterota</taxon>
        <taxon>Fibrobacteria</taxon>
        <taxon>Fibrobacterales</taxon>
        <taxon>Fibrobacteraceae</taxon>
        <taxon>Fibrobacter</taxon>
    </lineage>
</organism>
<keyword evidence="2" id="KW-0285">Flavoprotein</keyword>
<dbReference type="EMBL" id="FRAW01000005">
    <property type="protein sequence ID" value="SHK40483.1"/>
    <property type="molecule type" value="Genomic_DNA"/>
</dbReference>
<dbReference type="PANTHER" id="PTHR42685:SF18">
    <property type="entry name" value="DIGERANYLGERANYLGLYCEROPHOSPHOLIPID REDUCTASE"/>
    <property type="match status" value="1"/>
</dbReference>
<dbReference type="GO" id="GO:0016628">
    <property type="term" value="F:oxidoreductase activity, acting on the CH-CH group of donors, NAD or NADP as acceptor"/>
    <property type="evidence" value="ECO:0007669"/>
    <property type="project" value="InterPro"/>
</dbReference>
<reference evidence="9" key="1">
    <citation type="submission" date="2016-11" db="EMBL/GenBank/DDBJ databases">
        <authorList>
            <person name="Varghese N."/>
            <person name="Submissions S."/>
        </authorList>
    </citation>
    <scope>NUCLEOTIDE SEQUENCE [LARGE SCALE GENOMIC DNA]</scope>
    <source>
        <strain evidence="9">UWOS</strain>
    </source>
</reference>
<dbReference type="InterPro" id="IPR050407">
    <property type="entry name" value="Geranylgeranyl_reductase"/>
</dbReference>
<accession>A0A1M6S6W6</accession>
<name>A0A1M6S6W6_9BACT</name>
<dbReference type="RefSeq" id="WP_073302931.1">
    <property type="nucleotide sequence ID" value="NZ_FRAW01000005.1"/>
</dbReference>
<feature type="domain" description="Digeranylgeranylglycerophospholipid reductase catalytic" evidence="7">
    <location>
        <begin position="181"/>
        <end position="264"/>
    </location>
</feature>
<sequence length="400" mass="44531">MASYLKEKYDVIVCGAGPAGLYAANTLQKRAGKRISVLLLDRKSPWKEPVSCAEAVSRKIFSRYWKPNEDWVREHLDGVYFTSPDMTRVEFRQPDCGLILDRAAFHREMAEKAQELGAECHFENVVEKISRSEDGLWNVVVRHKDSSVTLQTRTVIDATGPGAKITRGISELAELETGDFDVEPAVFALVEGIPHDVQHIELLFGHRFFPGGYGWVFPRDGKVANVGLVNGREFVKSHPPKATLDAFILEAYPDAKILSYHGGAIPCGQSLRPVAACGLFKAGDSASTVNPISRSGIVEALKSGKIAAECALEWLAADTDEQRRHVEKSALARWMKIQGKSHLNFHRGKAGFGRISDKQLNRAAHRLASIPAEKRTLFRIFWTVLSSSPTILWKLRSFFF</sequence>
<evidence type="ECO:0000313" key="8">
    <source>
        <dbReference type="EMBL" id="SHK40483.1"/>
    </source>
</evidence>
<dbReference type="Pfam" id="PF22578">
    <property type="entry name" value="GGR_cat"/>
    <property type="match status" value="1"/>
</dbReference>
<keyword evidence="4" id="KW-0443">Lipid metabolism</keyword>
<dbReference type="PRINTS" id="PR00420">
    <property type="entry name" value="RNGMNOXGNASE"/>
</dbReference>
<dbReference type="GO" id="GO:0008654">
    <property type="term" value="P:phospholipid biosynthetic process"/>
    <property type="evidence" value="ECO:0007669"/>
    <property type="project" value="UniProtKB-KW"/>
</dbReference>
<dbReference type="InterPro" id="IPR054715">
    <property type="entry name" value="GGR_cat"/>
</dbReference>
<evidence type="ECO:0000256" key="2">
    <source>
        <dbReference type="ARBA" id="ARBA00022630"/>
    </source>
</evidence>
<evidence type="ECO:0000256" key="1">
    <source>
        <dbReference type="ARBA" id="ARBA00022516"/>
    </source>
</evidence>
<dbReference type="SUPFAM" id="SSF51905">
    <property type="entry name" value="FAD/NAD(P)-binding domain"/>
    <property type="match status" value="1"/>
</dbReference>
<evidence type="ECO:0000256" key="6">
    <source>
        <dbReference type="ARBA" id="ARBA00023264"/>
    </source>
</evidence>
<dbReference type="InterPro" id="IPR036188">
    <property type="entry name" value="FAD/NAD-bd_sf"/>
</dbReference>
<keyword evidence="5" id="KW-0594">Phospholipid biosynthesis</keyword>
<protein>
    <submittedName>
        <fullName evidence="8">Geranylgeranyl reductase family</fullName>
    </submittedName>
</protein>
<keyword evidence="3" id="KW-0560">Oxidoreductase</keyword>
<dbReference type="Pfam" id="PF12831">
    <property type="entry name" value="FAD_oxidored"/>
    <property type="match status" value="1"/>
</dbReference>
<keyword evidence="6" id="KW-1208">Phospholipid metabolism</keyword>
<evidence type="ECO:0000256" key="4">
    <source>
        <dbReference type="ARBA" id="ARBA00023098"/>
    </source>
</evidence>
<evidence type="ECO:0000256" key="5">
    <source>
        <dbReference type="ARBA" id="ARBA00023209"/>
    </source>
</evidence>
<evidence type="ECO:0000313" key="9">
    <source>
        <dbReference type="Proteomes" id="UP000184275"/>
    </source>
</evidence>
<proteinExistence type="predicted"/>
<dbReference type="PANTHER" id="PTHR42685">
    <property type="entry name" value="GERANYLGERANYL DIPHOSPHATE REDUCTASE"/>
    <property type="match status" value="1"/>
</dbReference>
<evidence type="ECO:0000256" key="3">
    <source>
        <dbReference type="ARBA" id="ARBA00023002"/>
    </source>
</evidence>
<dbReference type="AlphaFoldDB" id="A0A1M6S6W6"/>
<dbReference type="NCBIfam" id="TIGR02032">
    <property type="entry name" value="GG-red-SF"/>
    <property type="match status" value="1"/>
</dbReference>
<dbReference type="Proteomes" id="UP000184275">
    <property type="component" value="Unassembled WGS sequence"/>
</dbReference>
<dbReference type="Gene3D" id="3.50.50.60">
    <property type="entry name" value="FAD/NAD(P)-binding domain"/>
    <property type="match status" value="1"/>
</dbReference>
<keyword evidence="9" id="KW-1185">Reference proteome</keyword>
<dbReference type="InterPro" id="IPR011777">
    <property type="entry name" value="Geranylgeranyl_Rdtase_fam"/>
</dbReference>
<evidence type="ECO:0000259" key="7">
    <source>
        <dbReference type="Pfam" id="PF22578"/>
    </source>
</evidence>
<gene>
    <name evidence="8" type="ORF">SAMN05720469_10561</name>
</gene>
<keyword evidence="1" id="KW-0444">Lipid biosynthesis</keyword>